<gene>
    <name evidence="1" type="ORF">ACFQKB_00180</name>
</gene>
<organism evidence="1 2">
    <name type="scientific">Actinomadura yumaensis</name>
    <dbReference type="NCBI Taxonomy" id="111807"/>
    <lineage>
        <taxon>Bacteria</taxon>
        <taxon>Bacillati</taxon>
        <taxon>Actinomycetota</taxon>
        <taxon>Actinomycetes</taxon>
        <taxon>Streptosporangiales</taxon>
        <taxon>Thermomonosporaceae</taxon>
        <taxon>Actinomadura</taxon>
    </lineage>
</organism>
<evidence type="ECO:0000313" key="1">
    <source>
        <dbReference type="EMBL" id="MFC6878172.1"/>
    </source>
</evidence>
<dbReference type="Proteomes" id="UP001596380">
    <property type="component" value="Unassembled WGS sequence"/>
</dbReference>
<name>A0ABW2C9E4_9ACTN</name>
<proteinExistence type="predicted"/>
<sequence>MIARRIPDAARDRDTSADDCALDFLCDLDESLWILEDTRRAEGNAFRDAARQRDHINELRRLLRRLHDVLLDWETDALSP</sequence>
<evidence type="ECO:0000313" key="2">
    <source>
        <dbReference type="Proteomes" id="UP001596380"/>
    </source>
</evidence>
<reference evidence="2" key="1">
    <citation type="journal article" date="2019" name="Int. J. Syst. Evol. Microbiol.">
        <title>The Global Catalogue of Microorganisms (GCM) 10K type strain sequencing project: providing services to taxonomists for standard genome sequencing and annotation.</title>
        <authorList>
            <consortium name="The Broad Institute Genomics Platform"/>
            <consortium name="The Broad Institute Genome Sequencing Center for Infectious Disease"/>
            <person name="Wu L."/>
            <person name="Ma J."/>
        </authorList>
    </citation>
    <scope>NUCLEOTIDE SEQUENCE [LARGE SCALE GENOMIC DNA]</scope>
    <source>
        <strain evidence="2">JCM 3369</strain>
    </source>
</reference>
<protein>
    <submittedName>
        <fullName evidence="1">Uncharacterized protein</fullName>
    </submittedName>
</protein>
<comment type="caution">
    <text evidence="1">The sequence shown here is derived from an EMBL/GenBank/DDBJ whole genome shotgun (WGS) entry which is preliminary data.</text>
</comment>
<accession>A0ABW2C9E4</accession>
<dbReference type="RefSeq" id="WP_160820165.1">
    <property type="nucleotide sequence ID" value="NZ_JBHSXS010000001.1"/>
</dbReference>
<keyword evidence="2" id="KW-1185">Reference proteome</keyword>
<dbReference type="EMBL" id="JBHSXS010000001">
    <property type="protein sequence ID" value="MFC6878172.1"/>
    <property type="molecule type" value="Genomic_DNA"/>
</dbReference>